<sequence length="230" mass="25682">MAFFFSARMTAYVAAALTLLPCTAVQAVTQVFEYKNFYDDPMRIAAADKPALQARLAYFLVNPQNGQTCQIRQIVMSSGRHQEVLQPGADQEIKIPLDTNLRSLNPNLTMDINAEQPCSLSVQVVSTLPMTTQIEGKQLAALVKDMNEVYQRLGTFVTRRYMPHVSGLVLHFPVADGKVLGTTSKNPLYIKNHILTLNTEQMVNIETDLLTFPAIPEKITPFIQQHSTKN</sequence>
<evidence type="ECO:0000256" key="1">
    <source>
        <dbReference type="SAM" id="SignalP"/>
    </source>
</evidence>
<reference evidence="2" key="1">
    <citation type="submission" date="2021-03" db="EMBL/GenBank/DDBJ databases">
        <title>Plesiomonas shigelloides zfcc0051, isolated from zebrafish feces.</title>
        <authorList>
            <person name="Vanderhoek Z."/>
            <person name="Gaulke C."/>
        </authorList>
    </citation>
    <scope>NUCLEOTIDE SEQUENCE</scope>
    <source>
        <strain evidence="2">Zfcc0051</strain>
    </source>
</reference>
<dbReference type="EMBL" id="JAFNAA010000004">
    <property type="protein sequence ID" value="MBO1107682.1"/>
    <property type="molecule type" value="Genomic_DNA"/>
</dbReference>
<gene>
    <name evidence="2" type="ORF">J2R62_05505</name>
</gene>
<dbReference type="AlphaFoldDB" id="A0A8I2B560"/>
<evidence type="ECO:0000313" key="2">
    <source>
        <dbReference type="EMBL" id="MBO1107682.1"/>
    </source>
</evidence>
<accession>A0A8I2B560</accession>
<dbReference type="Pfam" id="PF11205">
    <property type="entry name" value="DUF2987"/>
    <property type="match status" value="1"/>
</dbReference>
<protein>
    <submittedName>
        <fullName evidence="2">DUF2987 domain-containing protein</fullName>
    </submittedName>
</protein>
<feature type="chain" id="PRO_5034078754" evidence="1">
    <location>
        <begin position="28"/>
        <end position="230"/>
    </location>
</feature>
<evidence type="ECO:0000313" key="3">
    <source>
        <dbReference type="Proteomes" id="UP000664658"/>
    </source>
</evidence>
<feature type="signal peptide" evidence="1">
    <location>
        <begin position="1"/>
        <end position="27"/>
    </location>
</feature>
<organism evidence="2 3">
    <name type="scientific">Plesiomonas shigelloides</name>
    <name type="common">Aeromonas shigelloides</name>
    <dbReference type="NCBI Taxonomy" id="703"/>
    <lineage>
        <taxon>Bacteria</taxon>
        <taxon>Pseudomonadati</taxon>
        <taxon>Pseudomonadota</taxon>
        <taxon>Gammaproteobacteria</taxon>
        <taxon>Enterobacterales</taxon>
        <taxon>Enterobacteriaceae</taxon>
        <taxon>Plesiomonas</taxon>
    </lineage>
</organism>
<name>A0A8I2B560_PLESH</name>
<proteinExistence type="predicted"/>
<keyword evidence="1" id="KW-0732">Signal</keyword>
<dbReference type="InterPro" id="IPR021370">
    <property type="entry name" value="DUF2987"/>
</dbReference>
<dbReference type="RefSeq" id="WP_084978053.1">
    <property type="nucleotide sequence ID" value="NZ_JAACNG020000015.1"/>
</dbReference>
<dbReference type="Proteomes" id="UP000664658">
    <property type="component" value="Unassembled WGS sequence"/>
</dbReference>
<comment type="caution">
    <text evidence="2">The sequence shown here is derived from an EMBL/GenBank/DDBJ whole genome shotgun (WGS) entry which is preliminary data.</text>
</comment>